<protein>
    <submittedName>
        <fullName evidence="2">Uncharacterized protein</fullName>
    </submittedName>
</protein>
<feature type="coiled-coil region" evidence="1">
    <location>
        <begin position="3"/>
        <end position="44"/>
    </location>
</feature>
<gene>
    <name evidence="2" type="ORF">PVK06_024671</name>
</gene>
<keyword evidence="3" id="KW-1185">Reference proteome</keyword>
<proteinExistence type="predicted"/>
<dbReference type="EMBL" id="JARKNE010000007">
    <property type="protein sequence ID" value="KAK5819654.1"/>
    <property type="molecule type" value="Genomic_DNA"/>
</dbReference>
<reference evidence="2 3" key="1">
    <citation type="submission" date="2023-03" db="EMBL/GenBank/DDBJ databases">
        <title>WGS of Gossypium arboreum.</title>
        <authorList>
            <person name="Yu D."/>
        </authorList>
    </citation>
    <scope>NUCLEOTIDE SEQUENCE [LARGE SCALE GENOMIC DNA]</scope>
    <source>
        <tissue evidence="2">Leaf</tissue>
    </source>
</reference>
<evidence type="ECO:0000256" key="1">
    <source>
        <dbReference type="SAM" id="Coils"/>
    </source>
</evidence>
<evidence type="ECO:0000313" key="3">
    <source>
        <dbReference type="Proteomes" id="UP001358586"/>
    </source>
</evidence>
<name>A0ABR0PEJ2_GOSAR</name>
<organism evidence="2 3">
    <name type="scientific">Gossypium arboreum</name>
    <name type="common">Tree cotton</name>
    <name type="synonym">Gossypium nanking</name>
    <dbReference type="NCBI Taxonomy" id="29729"/>
    <lineage>
        <taxon>Eukaryota</taxon>
        <taxon>Viridiplantae</taxon>
        <taxon>Streptophyta</taxon>
        <taxon>Embryophyta</taxon>
        <taxon>Tracheophyta</taxon>
        <taxon>Spermatophyta</taxon>
        <taxon>Magnoliopsida</taxon>
        <taxon>eudicotyledons</taxon>
        <taxon>Gunneridae</taxon>
        <taxon>Pentapetalae</taxon>
        <taxon>rosids</taxon>
        <taxon>malvids</taxon>
        <taxon>Malvales</taxon>
        <taxon>Malvaceae</taxon>
        <taxon>Malvoideae</taxon>
        <taxon>Gossypium</taxon>
    </lineage>
</organism>
<dbReference type="Proteomes" id="UP001358586">
    <property type="component" value="Chromosome 7"/>
</dbReference>
<evidence type="ECO:0000313" key="2">
    <source>
        <dbReference type="EMBL" id="KAK5819654.1"/>
    </source>
</evidence>
<accession>A0ABR0PEJ2</accession>
<sequence length="112" mass="13625">MELRVNLSKIEEMKGEIEELEASLQNYEMRIQFFKANEDRWKEQHHHAQDQIRNRDYLMGEAITQIREVADYFNLETSENQPTTHSYGTRKKSMDKRLEKLEKMQKNMQEQM</sequence>
<comment type="caution">
    <text evidence="2">The sequence shown here is derived from an EMBL/GenBank/DDBJ whole genome shotgun (WGS) entry which is preliminary data.</text>
</comment>
<keyword evidence="1" id="KW-0175">Coiled coil</keyword>